<proteinExistence type="predicted"/>
<protein>
    <recommendedName>
        <fullName evidence="4">SNARE-like domain protein</fullName>
    </recommendedName>
</protein>
<accession>C0W0A7</accession>
<comment type="caution">
    <text evidence="2">The sequence shown here is derived from an EMBL/GenBank/DDBJ whole genome shotgun (WGS) entry which is preliminary data.</text>
</comment>
<evidence type="ECO:0000313" key="3">
    <source>
        <dbReference type="Proteomes" id="UP000010301"/>
    </source>
</evidence>
<gene>
    <name evidence="2" type="ORF">HMPREF0044_0985</name>
</gene>
<reference evidence="2 3" key="1">
    <citation type="submission" date="2009-01" db="EMBL/GenBank/DDBJ databases">
        <authorList>
            <person name="Qin X."/>
            <person name="Bachman B."/>
            <person name="Battles P."/>
            <person name="Bell A."/>
            <person name="Bess C."/>
            <person name="Bickham C."/>
            <person name="Chaboub L."/>
            <person name="Chen D."/>
            <person name="Coyle M."/>
            <person name="Deiros D.R."/>
            <person name="Dinh H."/>
            <person name="Forbes L."/>
            <person name="Fowler G."/>
            <person name="Francisco L."/>
            <person name="Fu Q."/>
            <person name="Gubbala S."/>
            <person name="Hale W."/>
            <person name="Han Y."/>
            <person name="Hemphill L."/>
            <person name="Highlander S.K."/>
            <person name="Hirani K."/>
            <person name="Hogues M."/>
            <person name="Jackson L."/>
            <person name="Jakkamsetti A."/>
            <person name="Javaid M."/>
            <person name="Jiang H."/>
            <person name="Korchina V."/>
            <person name="Kovar C."/>
            <person name="Lara F."/>
            <person name="Lee S."/>
            <person name="Mata R."/>
            <person name="Mathew T."/>
            <person name="Moen C."/>
            <person name="Morales K."/>
            <person name="Munidasa M."/>
            <person name="Nazareth L."/>
            <person name="Ngo R."/>
            <person name="Nguyen L."/>
            <person name="Okwuonu G."/>
            <person name="Ongeri F."/>
            <person name="Patil S."/>
            <person name="Petrosino J."/>
            <person name="Pham C."/>
            <person name="Pham P."/>
            <person name="Pu L.-L."/>
            <person name="Puazo M."/>
            <person name="Raj R."/>
            <person name="Reid J."/>
            <person name="Rouhana J."/>
            <person name="Saada N."/>
            <person name="Shang Y."/>
            <person name="Simmons D."/>
            <person name="Thornton R."/>
            <person name="Warren J."/>
            <person name="Weissenberger G."/>
            <person name="Zhang J."/>
            <person name="Zhang L."/>
            <person name="Zhou C."/>
            <person name="Zhu D."/>
            <person name="Muzny D."/>
            <person name="Worley K."/>
            <person name="Gibbs R."/>
        </authorList>
    </citation>
    <scope>NUCLEOTIDE SEQUENCE [LARGE SCALE GENOMIC DNA]</scope>
    <source>
        <strain evidence="2 3">DSM 15436</strain>
    </source>
</reference>
<keyword evidence="1" id="KW-1133">Transmembrane helix</keyword>
<feature type="transmembrane region" description="Helical" evidence="1">
    <location>
        <begin position="7"/>
        <end position="29"/>
    </location>
</feature>
<dbReference type="Proteomes" id="UP000010301">
    <property type="component" value="Unassembled WGS sequence"/>
</dbReference>
<feature type="transmembrane region" description="Helical" evidence="1">
    <location>
        <begin position="105"/>
        <end position="131"/>
    </location>
</feature>
<keyword evidence="1" id="KW-0472">Membrane</keyword>
<feature type="transmembrane region" description="Helical" evidence="1">
    <location>
        <begin position="76"/>
        <end position="98"/>
    </location>
</feature>
<dbReference type="HOGENOM" id="CLU_098209_0_0_11"/>
<organism evidence="2 3">
    <name type="scientific">Gleimia coleocanis DSM 15436</name>
    <dbReference type="NCBI Taxonomy" id="525245"/>
    <lineage>
        <taxon>Bacteria</taxon>
        <taxon>Bacillati</taxon>
        <taxon>Actinomycetota</taxon>
        <taxon>Actinomycetes</taxon>
        <taxon>Actinomycetales</taxon>
        <taxon>Actinomycetaceae</taxon>
        <taxon>Gleimia</taxon>
    </lineage>
</organism>
<evidence type="ECO:0000256" key="1">
    <source>
        <dbReference type="SAM" id="Phobius"/>
    </source>
</evidence>
<keyword evidence="1" id="KW-0812">Transmembrane</keyword>
<evidence type="ECO:0000313" key="2">
    <source>
        <dbReference type="EMBL" id="EEH63966.1"/>
    </source>
</evidence>
<dbReference type="OrthoDB" id="3426404at2"/>
<dbReference type="AlphaFoldDB" id="C0W0A7"/>
<dbReference type="EMBL" id="ACFG01000030">
    <property type="protein sequence ID" value="EEH63966.1"/>
    <property type="molecule type" value="Genomic_DNA"/>
</dbReference>
<name>C0W0A7_9ACTO</name>
<evidence type="ECO:0008006" key="4">
    <source>
        <dbReference type="Google" id="ProtNLM"/>
    </source>
</evidence>
<dbReference type="eggNOG" id="COG0586">
    <property type="taxonomic scope" value="Bacteria"/>
</dbReference>
<dbReference type="RefSeq" id="WP_006546757.1">
    <property type="nucleotide sequence ID" value="NZ_DS999543.1"/>
</dbReference>
<sequence length="175" mass="19437">MTGVPDFILHGPFPILVIFLAIVVCFRSQGTYWLARLITTGVIKTSESTTKPWLRKIGKWLEGASVQQGVDIIDRWGLIAIPLSFLTIGIQTIIHAGAGVLRLRWWLYTLVAVPGYFAWGFLYATVTLSILKTGQAAVLGKTWAILLTLGIVLIAVLFSLRRYKIAKARVKNQLD</sequence>
<feature type="transmembrane region" description="Helical" evidence="1">
    <location>
        <begin position="143"/>
        <end position="160"/>
    </location>
</feature>
<keyword evidence="3" id="KW-1185">Reference proteome</keyword>
<dbReference type="STRING" id="525245.HMPREF0044_0985"/>